<dbReference type="AlphaFoldDB" id="A0A392R7I2"/>
<name>A0A392R7I2_9FABA</name>
<dbReference type="EMBL" id="LXQA010189637">
    <property type="protein sequence ID" value="MCI31740.1"/>
    <property type="molecule type" value="Genomic_DNA"/>
</dbReference>
<sequence length="122" mass="13451">MEEFCIPWSCLDSGEKKPIPVIDQPKTQKSFAEPKAQKSFAQVVNNVCDIPSSQLPQPCVKDDDLAISIPEVDYLAGIDACKHNIHGRIIWPKGSTPLTVVALKDKLAPLWKDLARWGVASL</sequence>
<keyword evidence="2" id="KW-1185">Reference proteome</keyword>
<organism evidence="1 2">
    <name type="scientific">Trifolium medium</name>
    <dbReference type="NCBI Taxonomy" id="97028"/>
    <lineage>
        <taxon>Eukaryota</taxon>
        <taxon>Viridiplantae</taxon>
        <taxon>Streptophyta</taxon>
        <taxon>Embryophyta</taxon>
        <taxon>Tracheophyta</taxon>
        <taxon>Spermatophyta</taxon>
        <taxon>Magnoliopsida</taxon>
        <taxon>eudicotyledons</taxon>
        <taxon>Gunneridae</taxon>
        <taxon>Pentapetalae</taxon>
        <taxon>rosids</taxon>
        <taxon>fabids</taxon>
        <taxon>Fabales</taxon>
        <taxon>Fabaceae</taxon>
        <taxon>Papilionoideae</taxon>
        <taxon>50 kb inversion clade</taxon>
        <taxon>NPAAA clade</taxon>
        <taxon>Hologalegina</taxon>
        <taxon>IRL clade</taxon>
        <taxon>Trifolieae</taxon>
        <taxon>Trifolium</taxon>
    </lineage>
</organism>
<proteinExistence type="predicted"/>
<feature type="non-terminal residue" evidence="1">
    <location>
        <position position="122"/>
    </location>
</feature>
<accession>A0A392R7I2</accession>
<dbReference type="Proteomes" id="UP000265520">
    <property type="component" value="Unassembled WGS sequence"/>
</dbReference>
<protein>
    <submittedName>
        <fullName evidence="1">DUF4283 domain protein</fullName>
    </submittedName>
</protein>
<evidence type="ECO:0000313" key="1">
    <source>
        <dbReference type="EMBL" id="MCI31740.1"/>
    </source>
</evidence>
<evidence type="ECO:0000313" key="2">
    <source>
        <dbReference type="Proteomes" id="UP000265520"/>
    </source>
</evidence>
<comment type="caution">
    <text evidence="1">The sequence shown here is derived from an EMBL/GenBank/DDBJ whole genome shotgun (WGS) entry which is preliminary data.</text>
</comment>
<reference evidence="1 2" key="1">
    <citation type="journal article" date="2018" name="Front. Plant Sci.">
        <title>Red Clover (Trifolium pratense) and Zigzag Clover (T. medium) - A Picture of Genomic Similarities and Differences.</title>
        <authorList>
            <person name="Dluhosova J."/>
            <person name="Istvanek J."/>
            <person name="Nedelnik J."/>
            <person name="Repkova J."/>
        </authorList>
    </citation>
    <scope>NUCLEOTIDE SEQUENCE [LARGE SCALE GENOMIC DNA]</scope>
    <source>
        <strain evidence="2">cv. 10/8</strain>
        <tissue evidence="1">Leaf</tissue>
    </source>
</reference>